<gene>
    <name evidence="2" type="ORF">D4741_13290</name>
</gene>
<dbReference type="GO" id="GO:0005524">
    <property type="term" value="F:ATP binding"/>
    <property type="evidence" value="ECO:0007669"/>
    <property type="project" value="UniProtKB-KW"/>
</dbReference>
<reference evidence="2 3" key="1">
    <citation type="submission" date="2018-09" db="EMBL/GenBank/DDBJ databases">
        <title>Identification of marine bacteria producing industrial enzymes.</title>
        <authorList>
            <person name="Cheng T.H."/>
            <person name="Saidin J."/>
            <person name="Muhd D.D."/>
            <person name="Isa M.N.M."/>
            <person name="Bakar M.F.A."/>
            <person name="Ismail N."/>
        </authorList>
    </citation>
    <scope>NUCLEOTIDE SEQUENCE [LARGE SCALE GENOMIC DNA]</scope>
    <source>
        <strain evidence="2 3">MNAD 1.6</strain>
    </source>
</reference>
<dbReference type="Gene3D" id="3.40.50.300">
    <property type="entry name" value="P-loop containing nucleotide triphosphate hydrolases"/>
    <property type="match status" value="1"/>
</dbReference>
<evidence type="ECO:0000313" key="2">
    <source>
        <dbReference type="EMBL" id="RJF34359.1"/>
    </source>
</evidence>
<keyword evidence="2" id="KW-0547">Nucleotide-binding</keyword>
<protein>
    <submittedName>
        <fullName evidence="2">ATP-binding protein</fullName>
    </submittedName>
</protein>
<dbReference type="PANTHER" id="PTHR43581:SF4">
    <property type="entry name" value="ATP_GTP PHOSPHATASE"/>
    <property type="match status" value="1"/>
</dbReference>
<dbReference type="InterPro" id="IPR027417">
    <property type="entry name" value="P-loop_NTPase"/>
</dbReference>
<dbReference type="Proteomes" id="UP000265938">
    <property type="component" value="Unassembled WGS sequence"/>
</dbReference>
<dbReference type="InterPro" id="IPR051396">
    <property type="entry name" value="Bact_Antivir_Def_Nuclease"/>
</dbReference>
<organism evidence="2 3">
    <name type="scientific">Pseudoalteromonas gelatinilytica</name>
    <dbReference type="NCBI Taxonomy" id="1703256"/>
    <lineage>
        <taxon>Bacteria</taxon>
        <taxon>Pseudomonadati</taxon>
        <taxon>Pseudomonadota</taxon>
        <taxon>Gammaproteobacteria</taxon>
        <taxon>Alteromonadales</taxon>
        <taxon>Pseudoalteromonadaceae</taxon>
        <taxon>Pseudoalteromonas</taxon>
    </lineage>
</organism>
<accession>A0A3A3F1C3</accession>
<evidence type="ECO:0000259" key="1">
    <source>
        <dbReference type="Pfam" id="PF13304"/>
    </source>
</evidence>
<dbReference type="PANTHER" id="PTHR43581">
    <property type="entry name" value="ATP/GTP PHOSPHATASE"/>
    <property type="match status" value="1"/>
</dbReference>
<dbReference type="AlphaFoldDB" id="A0A3A3F1C3"/>
<comment type="caution">
    <text evidence="2">The sequence shown here is derived from an EMBL/GenBank/DDBJ whole genome shotgun (WGS) entry which is preliminary data.</text>
</comment>
<dbReference type="Pfam" id="PF13304">
    <property type="entry name" value="AAA_21"/>
    <property type="match status" value="1"/>
</dbReference>
<dbReference type="InterPro" id="IPR003959">
    <property type="entry name" value="ATPase_AAA_core"/>
</dbReference>
<proteinExistence type="predicted"/>
<dbReference type="GO" id="GO:0016887">
    <property type="term" value="F:ATP hydrolysis activity"/>
    <property type="evidence" value="ECO:0007669"/>
    <property type="project" value="InterPro"/>
</dbReference>
<dbReference type="EMBL" id="QYSE01000003">
    <property type="protein sequence ID" value="RJF34359.1"/>
    <property type="molecule type" value="Genomic_DNA"/>
</dbReference>
<dbReference type="SUPFAM" id="SSF52540">
    <property type="entry name" value="P-loop containing nucleoside triphosphate hydrolases"/>
    <property type="match status" value="1"/>
</dbReference>
<evidence type="ECO:0000313" key="3">
    <source>
        <dbReference type="Proteomes" id="UP000265938"/>
    </source>
</evidence>
<keyword evidence="2" id="KW-0067">ATP-binding</keyword>
<name>A0A3A3F1C3_9GAMM</name>
<feature type="domain" description="ATPase AAA-type core" evidence="1">
    <location>
        <begin position="416"/>
        <end position="485"/>
    </location>
</feature>
<sequence length="576" mass="65682">MKILFREHFHWKDRQTCPASEKNVLCLHPNNWDDYGSRSTLDATLFIEGELFLEFICKILVEGNFDTSNALKEQKHYGWDGVFPIPNLNYISVVSDIQFYSVISSKLDESEGQKVLEDLRDAGFLINVIGDDKAKLLTETSEFNSSLLRESGSNKSFEDGWKLFVENSDTGIKNFQLNLRDRQGKQLPLSFNFKTSLLPYDINVLIGPNGVGKSYCLKSLVEYWLGVESGERNKLLELKHVPFDLKPNLSRLILISYSPFEEFTIDLDGAELIDKEAYKYFGFRYKVKDRIAINRNLPATDSINSIVNALEEDAKFSSLKDWIGKFETVLGVLGNAFEFDLTAIELKAGTIKELELRRKVQVFSSPGVPAIFESRIIDKREFLIINNRNKDLVKECISRGFAVTESGIVFIKDKRIVELSSGQRLFSYIVVNVIGSIRKNSLIVIDEPELFLHPTLEIDFVSLLKKVLIAFKSKAILATHSLSVVREVPSNCVHIFREEEYGLDIIKPPFETFGGDMQRISSYVFGDKSISKPFDSWLEEQVKVIPSEQLIELLGDEINEEMIMKISRLGRNKDGR</sequence>